<dbReference type="EMBL" id="MU003725">
    <property type="protein sequence ID" value="KAF2802135.1"/>
    <property type="molecule type" value="Genomic_DNA"/>
</dbReference>
<dbReference type="Pfam" id="PF01613">
    <property type="entry name" value="Flavin_Reduct"/>
    <property type="match status" value="1"/>
</dbReference>
<dbReference type="SMART" id="SM00903">
    <property type="entry name" value="Flavin_Reduct"/>
    <property type="match status" value="1"/>
</dbReference>
<name>A0A6A6Y1M3_9PEZI</name>
<dbReference type="InterPro" id="IPR052174">
    <property type="entry name" value="Flavoredoxin"/>
</dbReference>
<keyword evidence="2" id="KW-0285">Flavoprotein</keyword>
<dbReference type="InterPro" id="IPR002563">
    <property type="entry name" value="Flavin_Rdtase-like_dom"/>
</dbReference>
<proteinExistence type="inferred from homology"/>
<evidence type="ECO:0000256" key="1">
    <source>
        <dbReference type="ARBA" id="ARBA00001917"/>
    </source>
</evidence>
<dbReference type="GO" id="GO:0010181">
    <property type="term" value="F:FMN binding"/>
    <property type="evidence" value="ECO:0007669"/>
    <property type="project" value="InterPro"/>
</dbReference>
<sequence length="233" mass="25224">MHTPISPAILYWGTPVVLITTTNPDGTPNIAPISSAWWLAHRCVVGLGGSSQSTENLLRTGNCVINLPTDDMAPAVNRLARTTGTDPVPVWKASTGHVYVKDKFAHAGLTPQASEVVATPRIKECAVQMEAELAGAHEMMEEMGGLKGAIMAVELRIVRTHVEEALLLEGHANRIDAAKMRPLIMCFQEFYAMGPKVADKSRLAEVQEENYRVLTGSTVVEGEVVEVKKGELL</sequence>
<dbReference type="OrthoDB" id="10250990at2759"/>
<evidence type="ECO:0000259" key="4">
    <source>
        <dbReference type="SMART" id="SM00903"/>
    </source>
</evidence>
<comment type="cofactor">
    <cofactor evidence="1">
        <name>FMN</name>
        <dbReference type="ChEBI" id="CHEBI:58210"/>
    </cofactor>
</comment>
<dbReference type="SUPFAM" id="SSF50475">
    <property type="entry name" value="FMN-binding split barrel"/>
    <property type="match status" value="1"/>
</dbReference>
<dbReference type="RefSeq" id="XP_033569099.1">
    <property type="nucleotide sequence ID" value="XM_033727037.1"/>
</dbReference>
<protein>
    <recommendedName>
        <fullName evidence="4">Flavin reductase like domain-containing protein</fullName>
    </recommendedName>
</protein>
<dbReference type="PANTHER" id="PTHR43567:SF1">
    <property type="entry name" value="FLAVOREDOXIN"/>
    <property type="match status" value="1"/>
</dbReference>
<dbReference type="InterPro" id="IPR012349">
    <property type="entry name" value="Split_barrel_FMN-bd"/>
</dbReference>
<comment type="similarity">
    <text evidence="3">Belongs to the flavoredoxin family.</text>
</comment>
<dbReference type="Proteomes" id="UP000504636">
    <property type="component" value="Unplaced"/>
</dbReference>
<dbReference type="AlphaFoldDB" id="A0A6A6Y1M3"/>
<reference evidence="7" key="3">
    <citation type="submission" date="2025-04" db="UniProtKB">
        <authorList>
            <consortium name="RefSeq"/>
        </authorList>
    </citation>
    <scope>IDENTIFICATION</scope>
    <source>
        <strain evidence="7">CBS 304.34</strain>
    </source>
</reference>
<dbReference type="PANTHER" id="PTHR43567">
    <property type="entry name" value="FLAVOREDOXIN-RELATED-RELATED"/>
    <property type="match status" value="1"/>
</dbReference>
<evidence type="ECO:0000313" key="6">
    <source>
        <dbReference type="Proteomes" id="UP000504636"/>
    </source>
</evidence>
<feature type="domain" description="Flavin reductase like" evidence="4">
    <location>
        <begin position="9"/>
        <end position="175"/>
    </location>
</feature>
<reference evidence="7" key="2">
    <citation type="submission" date="2020-04" db="EMBL/GenBank/DDBJ databases">
        <authorList>
            <consortium name="NCBI Genome Project"/>
        </authorList>
    </citation>
    <scope>NUCLEOTIDE SEQUENCE</scope>
    <source>
        <strain evidence="7">CBS 304.34</strain>
    </source>
</reference>
<dbReference type="GeneID" id="54467930"/>
<gene>
    <name evidence="5 7" type="ORF">BDZ99DRAFT_551931</name>
</gene>
<dbReference type="Gene3D" id="2.30.110.10">
    <property type="entry name" value="Electron Transport, Fmn-binding Protein, Chain A"/>
    <property type="match status" value="1"/>
</dbReference>
<accession>A0A6A6Y1M3</accession>
<evidence type="ECO:0000313" key="7">
    <source>
        <dbReference type="RefSeq" id="XP_033569099.1"/>
    </source>
</evidence>
<evidence type="ECO:0000313" key="5">
    <source>
        <dbReference type="EMBL" id="KAF2802135.1"/>
    </source>
</evidence>
<evidence type="ECO:0000256" key="2">
    <source>
        <dbReference type="ARBA" id="ARBA00022630"/>
    </source>
</evidence>
<keyword evidence="6" id="KW-1185">Reference proteome</keyword>
<evidence type="ECO:0000256" key="3">
    <source>
        <dbReference type="ARBA" id="ARBA00038054"/>
    </source>
</evidence>
<organism evidence="5">
    <name type="scientific">Mytilinidion resinicola</name>
    <dbReference type="NCBI Taxonomy" id="574789"/>
    <lineage>
        <taxon>Eukaryota</taxon>
        <taxon>Fungi</taxon>
        <taxon>Dikarya</taxon>
        <taxon>Ascomycota</taxon>
        <taxon>Pezizomycotina</taxon>
        <taxon>Dothideomycetes</taxon>
        <taxon>Pleosporomycetidae</taxon>
        <taxon>Mytilinidiales</taxon>
        <taxon>Mytilinidiaceae</taxon>
        <taxon>Mytilinidion</taxon>
    </lineage>
</organism>
<reference evidence="5 7" key="1">
    <citation type="journal article" date="2020" name="Stud. Mycol.">
        <title>101 Dothideomycetes genomes: a test case for predicting lifestyles and emergence of pathogens.</title>
        <authorList>
            <person name="Haridas S."/>
            <person name="Albert R."/>
            <person name="Binder M."/>
            <person name="Bloem J."/>
            <person name="Labutti K."/>
            <person name="Salamov A."/>
            <person name="Andreopoulos B."/>
            <person name="Baker S."/>
            <person name="Barry K."/>
            <person name="Bills G."/>
            <person name="Bluhm B."/>
            <person name="Cannon C."/>
            <person name="Castanera R."/>
            <person name="Culley D."/>
            <person name="Daum C."/>
            <person name="Ezra D."/>
            <person name="Gonzalez J."/>
            <person name="Henrissat B."/>
            <person name="Kuo A."/>
            <person name="Liang C."/>
            <person name="Lipzen A."/>
            <person name="Lutzoni F."/>
            <person name="Magnuson J."/>
            <person name="Mondo S."/>
            <person name="Nolan M."/>
            <person name="Ohm R."/>
            <person name="Pangilinan J."/>
            <person name="Park H.-J."/>
            <person name="Ramirez L."/>
            <person name="Alfaro M."/>
            <person name="Sun H."/>
            <person name="Tritt A."/>
            <person name="Yoshinaga Y."/>
            <person name="Zwiers L.-H."/>
            <person name="Turgeon B."/>
            <person name="Goodwin S."/>
            <person name="Spatafora J."/>
            <person name="Crous P."/>
            <person name="Grigoriev I."/>
        </authorList>
    </citation>
    <scope>NUCLEOTIDE SEQUENCE</scope>
    <source>
        <strain evidence="5 7">CBS 304.34</strain>
    </source>
</reference>